<dbReference type="RefSeq" id="WP_341400192.1">
    <property type="nucleotide sequence ID" value="NZ_JBBUTI010000012.1"/>
</dbReference>
<evidence type="ECO:0000313" key="1">
    <source>
        <dbReference type="EMBL" id="MEK8047882.1"/>
    </source>
</evidence>
<reference evidence="1 2" key="1">
    <citation type="submission" date="2024-04" db="EMBL/GenBank/DDBJ databases">
        <title>Novel species of the genus Ideonella isolated from streams.</title>
        <authorList>
            <person name="Lu H."/>
        </authorList>
    </citation>
    <scope>NUCLEOTIDE SEQUENCE [LARGE SCALE GENOMIC DNA]</scope>
    <source>
        <strain evidence="1 2">LYT19W</strain>
    </source>
</reference>
<comment type="caution">
    <text evidence="1">The sequence shown here is derived from an EMBL/GenBank/DDBJ whole genome shotgun (WGS) entry which is preliminary data.</text>
</comment>
<dbReference type="Proteomes" id="UP001379945">
    <property type="component" value="Unassembled WGS sequence"/>
</dbReference>
<keyword evidence="2" id="KW-1185">Reference proteome</keyword>
<accession>A0ABU9CB96</accession>
<protein>
    <submittedName>
        <fullName evidence="1">DUF6624 domain-containing protein</fullName>
    </submittedName>
</protein>
<sequence length="197" mass="22410">MLEHLRDSLLALQQKDLSVRDELEADGSLFDGYHPRMAAVHRENARELRKVMDEFGWPHEGLVGKEGAEAAWLVLQHSIGEPDCMRRGRDLLAVEVAAGRVPEWQFAYLDDRIRVFEGRPQRFGTQMEITPDGPVVCEVEEPAQLEQRRQQAGLSPLTQRLKDMRSAPRPSPAEYQARKSAEAAWRIEVGWIPVSDC</sequence>
<proteinExistence type="predicted"/>
<evidence type="ECO:0000313" key="2">
    <source>
        <dbReference type="Proteomes" id="UP001379945"/>
    </source>
</evidence>
<dbReference type="InterPro" id="IPR046732">
    <property type="entry name" value="DUF6624"/>
</dbReference>
<name>A0ABU9CB96_9BURK</name>
<gene>
    <name evidence="1" type="ORF">AACH00_16095</name>
</gene>
<organism evidence="1 2">
    <name type="scientific">Ideonella margarita</name>
    <dbReference type="NCBI Taxonomy" id="2984191"/>
    <lineage>
        <taxon>Bacteria</taxon>
        <taxon>Pseudomonadati</taxon>
        <taxon>Pseudomonadota</taxon>
        <taxon>Betaproteobacteria</taxon>
        <taxon>Burkholderiales</taxon>
        <taxon>Sphaerotilaceae</taxon>
        <taxon>Ideonella</taxon>
    </lineage>
</organism>
<dbReference type="EMBL" id="JBBUTI010000012">
    <property type="protein sequence ID" value="MEK8047882.1"/>
    <property type="molecule type" value="Genomic_DNA"/>
</dbReference>
<dbReference type="Pfam" id="PF20329">
    <property type="entry name" value="DUF6624"/>
    <property type="match status" value="1"/>
</dbReference>